<keyword evidence="1" id="KW-0472">Membrane</keyword>
<feature type="transmembrane region" description="Helical" evidence="1">
    <location>
        <begin position="324"/>
        <end position="345"/>
    </location>
</feature>
<protein>
    <submittedName>
        <fullName evidence="2">ABC transporter permease</fullName>
    </submittedName>
</protein>
<keyword evidence="1" id="KW-0812">Transmembrane</keyword>
<reference evidence="2 3" key="1">
    <citation type="submission" date="2019-05" db="EMBL/GenBank/DDBJ databases">
        <title>Marivita sp. nov. isolated from sea sediment.</title>
        <authorList>
            <person name="Kim W."/>
        </authorList>
    </citation>
    <scope>NUCLEOTIDE SEQUENCE [LARGE SCALE GENOMIC DNA]</scope>
    <source>
        <strain evidence="2 3">CAU 1492</strain>
    </source>
</reference>
<keyword evidence="3" id="KW-1185">Reference proteome</keyword>
<feature type="transmembrane region" description="Helical" evidence="1">
    <location>
        <begin position="16"/>
        <end position="38"/>
    </location>
</feature>
<feature type="transmembrane region" description="Helical" evidence="1">
    <location>
        <begin position="266"/>
        <end position="290"/>
    </location>
</feature>
<name>A0ABY2X8R2_9RHOB</name>
<comment type="caution">
    <text evidence="2">The sequence shown here is derived from an EMBL/GenBank/DDBJ whole genome shotgun (WGS) entry which is preliminary data.</text>
</comment>
<dbReference type="EMBL" id="VCPC01000002">
    <property type="protein sequence ID" value="TMV12741.1"/>
    <property type="molecule type" value="Genomic_DNA"/>
</dbReference>
<proteinExistence type="predicted"/>
<evidence type="ECO:0000256" key="1">
    <source>
        <dbReference type="SAM" id="Phobius"/>
    </source>
</evidence>
<gene>
    <name evidence="2" type="ORF">FGK64_08010</name>
</gene>
<accession>A0ABY2X8R2</accession>
<sequence>MVILSLAMRDLWRDRFFTLCNIAIMVGILVPLLVLFGVKNGVYSALVGDMLADPANLQIDTAGNATLSEADIAPIRDWPEVAFVTPRVRGQFDFMNVRAVDGRRMRPALVIPSGAGDPTLPDGADLAADEVAISAQLAEQLTLAPGDAIQLVSQAEDRPRQLVLPMRVALVLAPGAASGRAVLARFETLDLIEAFYDSYSLPDYGIDTGKDLATRTPAYAGARLYARRLEELGALQARVETQLGLGTTARTREVDSLLSLGRKLNLALAGTAALAALGLGAALVLGFWSHVVRKRAVLAVIALIGLGPWQLALFPLVQAVVTAAAGLATSFVLYALAARGAGWLFRAEMAQGAPLAVIAPGQGALIALALLALVMLSAGAAAWRAQRIDPATILRDAI</sequence>
<evidence type="ECO:0000313" key="3">
    <source>
        <dbReference type="Proteomes" id="UP001191082"/>
    </source>
</evidence>
<dbReference type="InterPro" id="IPR051447">
    <property type="entry name" value="Lipoprotein-release_system"/>
</dbReference>
<dbReference type="PANTHER" id="PTHR30489:SF0">
    <property type="entry name" value="LIPOPROTEIN-RELEASING SYSTEM TRANSMEMBRANE PROTEIN LOLE"/>
    <property type="match status" value="1"/>
</dbReference>
<keyword evidence="1" id="KW-1133">Transmembrane helix</keyword>
<evidence type="ECO:0000313" key="2">
    <source>
        <dbReference type="EMBL" id="TMV12741.1"/>
    </source>
</evidence>
<dbReference type="RefSeq" id="WP_138863295.1">
    <property type="nucleotide sequence ID" value="NZ_VCPC01000002.1"/>
</dbReference>
<dbReference type="Proteomes" id="UP001191082">
    <property type="component" value="Unassembled WGS sequence"/>
</dbReference>
<feature type="transmembrane region" description="Helical" evidence="1">
    <location>
        <begin position="296"/>
        <end position="317"/>
    </location>
</feature>
<dbReference type="PANTHER" id="PTHR30489">
    <property type="entry name" value="LIPOPROTEIN-RELEASING SYSTEM TRANSMEMBRANE PROTEIN LOLE"/>
    <property type="match status" value="1"/>
</dbReference>
<organism evidence="2 3">
    <name type="scientific">Arenibacterium halophilum</name>
    <dbReference type="NCBI Taxonomy" id="2583821"/>
    <lineage>
        <taxon>Bacteria</taxon>
        <taxon>Pseudomonadati</taxon>
        <taxon>Pseudomonadota</taxon>
        <taxon>Alphaproteobacteria</taxon>
        <taxon>Rhodobacterales</taxon>
        <taxon>Paracoccaceae</taxon>
        <taxon>Arenibacterium</taxon>
    </lineage>
</organism>